<dbReference type="InterPro" id="IPR013818">
    <property type="entry name" value="Lipase"/>
</dbReference>
<protein>
    <submittedName>
        <fullName evidence="10">Vitellogenin-1</fullName>
    </submittedName>
</protein>
<reference evidence="10" key="1">
    <citation type="submission" date="2025-08" db="UniProtKB">
        <authorList>
            <consortium name="RefSeq"/>
        </authorList>
    </citation>
    <scope>IDENTIFICATION</scope>
    <source>
        <strain evidence="10">15085-1641.00</strain>
        <tissue evidence="10">Whole body</tissue>
    </source>
</reference>
<evidence type="ECO:0000256" key="1">
    <source>
        <dbReference type="ARBA" id="ARBA00004613"/>
    </source>
</evidence>
<feature type="domain" description="Lipase" evidence="8">
    <location>
        <begin position="130"/>
        <end position="407"/>
    </location>
</feature>
<organism evidence="9 10">
    <name type="scientific">Drosophila hydei</name>
    <name type="common">Fruit fly</name>
    <dbReference type="NCBI Taxonomy" id="7224"/>
    <lineage>
        <taxon>Eukaryota</taxon>
        <taxon>Metazoa</taxon>
        <taxon>Ecdysozoa</taxon>
        <taxon>Arthropoda</taxon>
        <taxon>Hexapoda</taxon>
        <taxon>Insecta</taxon>
        <taxon>Pterygota</taxon>
        <taxon>Neoptera</taxon>
        <taxon>Endopterygota</taxon>
        <taxon>Diptera</taxon>
        <taxon>Brachycera</taxon>
        <taxon>Muscomorpha</taxon>
        <taxon>Ephydroidea</taxon>
        <taxon>Drosophilidae</taxon>
        <taxon>Drosophila</taxon>
    </lineage>
</organism>
<dbReference type="GeneID" id="111603348"/>
<evidence type="ECO:0000256" key="7">
    <source>
        <dbReference type="SAM" id="SignalP"/>
    </source>
</evidence>
<evidence type="ECO:0000256" key="5">
    <source>
        <dbReference type="RuleBase" id="RU004262"/>
    </source>
</evidence>
<evidence type="ECO:0000313" key="9">
    <source>
        <dbReference type="Proteomes" id="UP000504633"/>
    </source>
</evidence>
<keyword evidence="3" id="KW-0964">Secreted</keyword>
<dbReference type="Pfam" id="PF00151">
    <property type="entry name" value="Lipase"/>
    <property type="match status" value="1"/>
</dbReference>
<comment type="similarity">
    <text evidence="2 5">Belongs to the AB hydrolase superfamily. Lipase family.</text>
</comment>
<dbReference type="GO" id="GO:0017171">
    <property type="term" value="F:serine hydrolase activity"/>
    <property type="evidence" value="ECO:0007669"/>
    <property type="project" value="TreeGrafter"/>
</dbReference>
<dbReference type="InterPro" id="IPR029058">
    <property type="entry name" value="AB_hydrolase_fold"/>
</dbReference>
<gene>
    <name evidence="10" type="primary">LOC111603348</name>
</gene>
<feature type="chain" id="PRO_5026883866" evidence="7">
    <location>
        <begin position="20"/>
        <end position="432"/>
    </location>
</feature>
<evidence type="ECO:0000313" key="10">
    <source>
        <dbReference type="RefSeq" id="XP_023176658.2"/>
    </source>
</evidence>
<comment type="subcellular location">
    <subcellularLocation>
        <location evidence="1">Secreted</location>
    </subcellularLocation>
</comment>
<name>A0A6J1M6A4_DROHY</name>
<evidence type="ECO:0000256" key="2">
    <source>
        <dbReference type="ARBA" id="ARBA00010701"/>
    </source>
</evidence>
<dbReference type="GO" id="GO:0016042">
    <property type="term" value="P:lipid catabolic process"/>
    <property type="evidence" value="ECO:0007669"/>
    <property type="project" value="TreeGrafter"/>
</dbReference>
<evidence type="ECO:0000256" key="4">
    <source>
        <dbReference type="ARBA" id="ARBA00022729"/>
    </source>
</evidence>
<dbReference type="OMA" id="YMGIDAA"/>
<dbReference type="AlphaFoldDB" id="A0A6J1M6A4"/>
<evidence type="ECO:0000256" key="3">
    <source>
        <dbReference type="ARBA" id="ARBA00022525"/>
    </source>
</evidence>
<feature type="region of interest" description="Disordered" evidence="6">
    <location>
        <begin position="159"/>
        <end position="193"/>
    </location>
</feature>
<keyword evidence="9" id="KW-1185">Reference proteome</keyword>
<sequence>MNSMRVLSLLACLAVAAMAGPTTRMGDNSVNQALKPSQWLSVQQLESIPAVDELTLERLENMSLEKGAELLQQVYHLSQINHDVEPNFVPSNVQAYVPKPNGEKIVAPMTEMINRLKQKQNFGQDEVTIIVTGLPQTSEPVKKANRKLIQAYMQRYNQQQQQQEAQKYNRDFEESNKNQRTSSEEDYSEQAKNANTNTGDIIVIDLGSTLTNYKRYAMLDIEKTGAKLGKWIAQLTNELQLPYETIHLIGQNVGAHVAGAAANEFTRLTGQKLRRVTGLDPSHIVAKNRNTLTGLARGDAEFVDAIHTSVYGMGTPIRSGDVDFYPNGPATGVPGAENVVEASMRATRYFAESVRPGYERSFPAVPANSLKQYKQNDGFGKRAYMGIDAAYDIEGDYILQVNPKSPFGRNAPAQKQNSYHGVHTSWESNKDF</sequence>
<dbReference type="Gene3D" id="3.40.50.1820">
    <property type="entry name" value="alpha/beta hydrolase"/>
    <property type="match status" value="1"/>
</dbReference>
<evidence type="ECO:0000256" key="6">
    <source>
        <dbReference type="SAM" id="MobiDB-lite"/>
    </source>
</evidence>
<proteinExistence type="inferred from homology"/>
<keyword evidence="4 7" id="KW-0732">Signal</keyword>
<dbReference type="Proteomes" id="UP000504633">
    <property type="component" value="Unplaced"/>
</dbReference>
<dbReference type="OrthoDB" id="6770740at2759"/>
<dbReference type="RefSeq" id="XP_023176658.2">
    <property type="nucleotide sequence ID" value="XM_023320890.2"/>
</dbReference>
<dbReference type="KEGG" id="dhe:111603348"/>
<dbReference type="PANTHER" id="PTHR11610">
    <property type="entry name" value="LIPASE"/>
    <property type="match status" value="1"/>
</dbReference>
<dbReference type="SUPFAM" id="SSF53474">
    <property type="entry name" value="alpha/beta-Hydrolases"/>
    <property type="match status" value="1"/>
</dbReference>
<dbReference type="InterPro" id="IPR000734">
    <property type="entry name" value="TAG_lipase"/>
</dbReference>
<dbReference type="GO" id="GO:0016298">
    <property type="term" value="F:lipase activity"/>
    <property type="evidence" value="ECO:0007669"/>
    <property type="project" value="InterPro"/>
</dbReference>
<dbReference type="CTD" id="31939"/>
<feature type="compositionally biased region" description="Basic and acidic residues" evidence="6">
    <location>
        <begin position="167"/>
        <end position="177"/>
    </location>
</feature>
<feature type="signal peptide" evidence="7">
    <location>
        <begin position="1"/>
        <end position="19"/>
    </location>
</feature>
<dbReference type="PANTHER" id="PTHR11610:SF149">
    <property type="entry name" value="FI01450P-RELATED"/>
    <property type="match status" value="1"/>
</dbReference>
<accession>A0A6J1M6A4</accession>
<dbReference type="GO" id="GO:0005615">
    <property type="term" value="C:extracellular space"/>
    <property type="evidence" value="ECO:0007669"/>
    <property type="project" value="TreeGrafter"/>
</dbReference>
<evidence type="ECO:0000259" key="8">
    <source>
        <dbReference type="Pfam" id="PF00151"/>
    </source>
</evidence>
<feature type="region of interest" description="Disordered" evidence="6">
    <location>
        <begin position="408"/>
        <end position="432"/>
    </location>
</feature>